<dbReference type="Pfam" id="PF00440">
    <property type="entry name" value="TetR_N"/>
    <property type="match status" value="1"/>
</dbReference>
<gene>
    <name evidence="6" type="ORF">IEE83_28100</name>
</gene>
<accession>A0ABR9WJS1</accession>
<organism evidence="6 7">
    <name type="scientific">Dyadobacter subterraneus</name>
    <dbReference type="NCBI Taxonomy" id="2773304"/>
    <lineage>
        <taxon>Bacteria</taxon>
        <taxon>Pseudomonadati</taxon>
        <taxon>Bacteroidota</taxon>
        <taxon>Cytophagia</taxon>
        <taxon>Cytophagales</taxon>
        <taxon>Spirosomataceae</taxon>
        <taxon>Dyadobacter</taxon>
    </lineage>
</organism>
<evidence type="ECO:0000256" key="3">
    <source>
        <dbReference type="ARBA" id="ARBA00023163"/>
    </source>
</evidence>
<dbReference type="PANTHER" id="PTHR47506:SF3">
    <property type="entry name" value="HTH-TYPE TRANSCRIPTIONAL REGULATOR LMRA"/>
    <property type="match status" value="1"/>
</dbReference>
<evidence type="ECO:0000256" key="1">
    <source>
        <dbReference type="ARBA" id="ARBA00023015"/>
    </source>
</evidence>
<keyword evidence="2 4" id="KW-0238">DNA-binding</keyword>
<dbReference type="Proteomes" id="UP000634134">
    <property type="component" value="Unassembled WGS sequence"/>
</dbReference>
<evidence type="ECO:0000256" key="4">
    <source>
        <dbReference type="PROSITE-ProRule" id="PRU00335"/>
    </source>
</evidence>
<dbReference type="InterPro" id="IPR036271">
    <property type="entry name" value="Tet_transcr_reg_TetR-rel_C_sf"/>
</dbReference>
<dbReference type="InterPro" id="IPR009057">
    <property type="entry name" value="Homeodomain-like_sf"/>
</dbReference>
<dbReference type="PANTHER" id="PTHR47506">
    <property type="entry name" value="TRANSCRIPTIONAL REGULATORY PROTEIN"/>
    <property type="match status" value="1"/>
</dbReference>
<comment type="caution">
    <text evidence="6">The sequence shown here is derived from an EMBL/GenBank/DDBJ whole genome shotgun (WGS) entry which is preliminary data.</text>
</comment>
<name>A0ABR9WJS1_9BACT</name>
<dbReference type="SUPFAM" id="SSF46689">
    <property type="entry name" value="Homeodomain-like"/>
    <property type="match status" value="1"/>
</dbReference>
<evidence type="ECO:0000256" key="2">
    <source>
        <dbReference type="ARBA" id="ARBA00023125"/>
    </source>
</evidence>
<protein>
    <submittedName>
        <fullName evidence="6">TetR/AcrR family transcriptional regulator</fullName>
    </submittedName>
</protein>
<dbReference type="RefSeq" id="WP_194124051.1">
    <property type="nucleotide sequence ID" value="NZ_JACYGY010000002.1"/>
</dbReference>
<sequence>MATESNRDKIIELSRDIIQHIGYHSFNYKQIAVLIGIKNSSIHHYFPAKEDLGVAVIESDSSDFNDKIKNWNLESPLKRTDYILDLYQQYFNDGMKLCIIGTFGSSYEDIPEKLQTAVNVYIEKIAQWLSETFKDGLASGEFRFKGTPEAMASAWLSTLAGSLQMGRLRGAVHFEETLDHLRNSII</sequence>
<dbReference type="Gene3D" id="1.10.357.10">
    <property type="entry name" value="Tetracycline Repressor, domain 2"/>
    <property type="match status" value="1"/>
</dbReference>
<evidence type="ECO:0000313" key="6">
    <source>
        <dbReference type="EMBL" id="MBE9465758.1"/>
    </source>
</evidence>
<dbReference type="SUPFAM" id="SSF48498">
    <property type="entry name" value="Tetracyclin repressor-like, C-terminal domain"/>
    <property type="match status" value="1"/>
</dbReference>
<evidence type="ECO:0000313" key="7">
    <source>
        <dbReference type="Proteomes" id="UP000634134"/>
    </source>
</evidence>
<reference evidence="7" key="1">
    <citation type="submission" date="2023-07" db="EMBL/GenBank/DDBJ databases">
        <title>Dyadobacter sp. nov 'subterranea' isolated from contaminted grondwater.</title>
        <authorList>
            <person name="Szabo I."/>
            <person name="Al-Omari J."/>
            <person name="Szerdahelyi S.G."/>
            <person name="Rado J."/>
        </authorList>
    </citation>
    <scope>NUCLEOTIDE SEQUENCE [LARGE SCALE GENOMIC DNA]</scope>
    <source>
        <strain evidence="7">UP-52</strain>
    </source>
</reference>
<dbReference type="PROSITE" id="PS50977">
    <property type="entry name" value="HTH_TETR_2"/>
    <property type="match status" value="1"/>
</dbReference>
<proteinExistence type="predicted"/>
<dbReference type="InterPro" id="IPR001647">
    <property type="entry name" value="HTH_TetR"/>
</dbReference>
<keyword evidence="7" id="KW-1185">Reference proteome</keyword>
<keyword evidence="1" id="KW-0805">Transcription regulation</keyword>
<dbReference type="EMBL" id="JACYGY010000002">
    <property type="protein sequence ID" value="MBE9465758.1"/>
    <property type="molecule type" value="Genomic_DNA"/>
</dbReference>
<evidence type="ECO:0000259" key="5">
    <source>
        <dbReference type="PROSITE" id="PS50977"/>
    </source>
</evidence>
<feature type="DNA-binding region" description="H-T-H motif" evidence="4">
    <location>
        <begin position="27"/>
        <end position="46"/>
    </location>
</feature>
<feature type="domain" description="HTH tetR-type" evidence="5">
    <location>
        <begin position="4"/>
        <end position="64"/>
    </location>
</feature>
<keyword evidence="3" id="KW-0804">Transcription</keyword>